<organism evidence="2 3">
    <name type="scientific">Colletotrichum kahawae</name>
    <name type="common">Coffee berry disease fungus</name>
    <dbReference type="NCBI Taxonomy" id="34407"/>
    <lineage>
        <taxon>Eukaryota</taxon>
        <taxon>Fungi</taxon>
        <taxon>Dikarya</taxon>
        <taxon>Ascomycota</taxon>
        <taxon>Pezizomycotina</taxon>
        <taxon>Sordariomycetes</taxon>
        <taxon>Hypocreomycetidae</taxon>
        <taxon>Glomerellales</taxon>
        <taxon>Glomerellaceae</taxon>
        <taxon>Colletotrichum</taxon>
        <taxon>Colletotrichum gloeosporioides species complex</taxon>
    </lineage>
</organism>
<protein>
    <submittedName>
        <fullName evidence="2">Uncharacterized protein</fullName>
    </submittedName>
</protein>
<comment type="caution">
    <text evidence="2">The sequence shown here is derived from an EMBL/GenBank/DDBJ whole genome shotgun (WGS) entry which is preliminary data.</text>
</comment>
<reference evidence="2" key="1">
    <citation type="submission" date="2023-02" db="EMBL/GenBank/DDBJ databases">
        <title>Colletotrichum kahawae CIFC_Que2 genome sequencing and assembly.</title>
        <authorList>
            <person name="Baroncelli R."/>
        </authorList>
    </citation>
    <scope>NUCLEOTIDE SEQUENCE</scope>
    <source>
        <strain evidence="2">CIFC_Que2</strain>
    </source>
</reference>
<keyword evidence="3" id="KW-1185">Reference proteome</keyword>
<gene>
    <name evidence="2" type="ORF">CKAH01_14111</name>
</gene>
<evidence type="ECO:0000256" key="1">
    <source>
        <dbReference type="SAM" id="MobiDB-lite"/>
    </source>
</evidence>
<dbReference type="Proteomes" id="UP001281614">
    <property type="component" value="Unassembled WGS sequence"/>
</dbReference>
<name>A0AAD9YQK8_COLKA</name>
<feature type="compositionally biased region" description="Basic residues" evidence="1">
    <location>
        <begin position="29"/>
        <end position="42"/>
    </location>
</feature>
<dbReference type="AlphaFoldDB" id="A0AAD9YQK8"/>
<evidence type="ECO:0000313" key="2">
    <source>
        <dbReference type="EMBL" id="KAK2772004.1"/>
    </source>
</evidence>
<accession>A0AAD9YQK8</accession>
<proteinExistence type="predicted"/>
<feature type="compositionally biased region" description="Basic and acidic residues" evidence="1">
    <location>
        <begin position="1"/>
        <end position="10"/>
    </location>
</feature>
<evidence type="ECO:0000313" key="3">
    <source>
        <dbReference type="Proteomes" id="UP001281614"/>
    </source>
</evidence>
<feature type="region of interest" description="Disordered" evidence="1">
    <location>
        <begin position="1"/>
        <end position="42"/>
    </location>
</feature>
<sequence>MQQSDEKSGAEGKMFADTNKTATVPNLHQARRSKANHRPRPRHVVGRPLTKVENAEAGVYAPLPCVLTAGTHPTHHHHNHTPHALPCRKPDPILDVLEAEEVAGVITPSPYFQQTSPNSRRSPRVYAVTPVAEWLSSLPDRRRHDGLVPHGEQVLDQL</sequence>
<dbReference type="EMBL" id="VYYT01000073">
    <property type="protein sequence ID" value="KAK2772004.1"/>
    <property type="molecule type" value="Genomic_DNA"/>
</dbReference>